<comment type="caution">
    <text evidence="8">The sequence shown here is derived from an EMBL/GenBank/DDBJ whole genome shotgun (WGS) entry which is preliminary data.</text>
</comment>
<accession>A0A849BFU6</accession>
<proteinExistence type="predicted"/>
<evidence type="ECO:0000313" key="8">
    <source>
        <dbReference type="EMBL" id="NNH21950.1"/>
    </source>
</evidence>
<dbReference type="PANTHER" id="PTHR43394">
    <property type="entry name" value="ATP-DEPENDENT PERMEASE MDL1, MITOCHONDRIAL"/>
    <property type="match status" value="1"/>
</dbReference>
<feature type="domain" description="ABC transmembrane type-1" evidence="7">
    <location>
        <begin position="35"/>
        <end position="315"/>
    </location>
</feature>
<dbReference type="EMBL" id="JABEMA010000013">
    <property type="protein sequence ID" value="NNH21950.1"/>
    <property type="molecule type" value="Genomic_DNA"/>
</dbReference>
<dbReference type="Gene3D" id="3.40.50.300">
    <property type="entry name" value="P-loop containing nucleotide triphosphate hydrolases"/>
    <property type="match status" value="1"/>
</dbReference>
<name>A0A849BFU6_9ACTN</name>
<protein>
    <submittedName>
        <fullName evidence="8">ABC transporter ATP-binding protein</fullName>
    </submittedName>
</protein>
<dbReference type="PROSITE" id="PS50893">
    <property type="entry name" value="ABC_TRANSPORTER_2"/>
    <property type="match status" value="1"/>
</dbReference>
<evidence type="ECO:0000256" key="3">
    <source>
        <dbReference type="ARBA" id="ARBA00022989"/>
    </source>
</evidence>
<dbReference type="PROSITE" id="PS00211">
    <property type="entry name" value="ABC_TRANSPORTER_1"/>
    <property type="match status" value="1"/>
</dbReference>
<dbReference type="InterPro" id="IPR017871">
    <property type="entry name" value="ABC_transporter-like_CS"/>
</dbReference>
<evidence type="ECO:0000256" key="4">
    <source>
        <dbReference type="ARBA" id="ARBA00023136"/>
    </source>
</evidence>
<dbReference type="GO" id="GO:0005524">
    <property type="term" value="F:ATP binding"/>
    <property type="evidence" value="ECO:0007669"/>
    <property type="project" value="UniProtKB-KW"/>
</dbReference>
<dbReference type="GO" id="GO:0015421">
    <property type="term" value="F:ABC-type oligopeptide transporter activity"/>
    <property type="evidence" value="ECO:0007669"/>
    <property type="project" value="TreeGrafter"/>
</dbReference>
<dbReference type="GO" id="GO:0016887">
    <property type="term" value="F:ATP hydrolysis activity"/>
    <property type="evidence" value="ECO:0007669"/>
    <property type="project" value="InterPro"/>
</dbReference>
<evidence type="ECO:0000259" key="7">
    <source>
        <dbReference type="PROSITE" id="PS50929"/>
    </source>
</evidence>
<comment type="subcellular location">
    <subcellularLocation>
        <location evidence="1">Cell membrane</location>
        <topology evidence="1">Multi-pass membrane protein</topology>
    </subcellularLocation>
</comment>
<dbReference type="InterPro" id="IPR039421">
    <property type="entry name" value="Type_1_exporter"/>
</dbReference>
<dbReference type="Pfam" id="PF00664">
    <property type="entry name" value="ABC_membrane"/>
    <property type="match status" value="1"/>
</dbReference>
<evidence type="ECO:0000256" key="2">
    <source>
        <dbReference type="ARBA" id="ARBA00022692"/>
    </source>
</evidence>
<keyword evidence="9" id="KW-1185">Reference proteome</keyword>
<sequence length="586" mass="59513">MRPSRRPRRDAPGDPPATADGLLRLVVRRQRRRLAVACPLLGLWALCEVLVPVAAGWTVDRAVLTGDVTALVTSVLAIAALFLVLSLSYRHGIRPLLAAQEHEGHALRVAVARRSLDPRGARHHRADGEVLSVASSDAERTADVLDAVALVVSAVVSLGAVAVTLLALHVPLALAVLVGAPLVSLALRGLGPLVTRRASAQQEAVAATSALATDLVRGLRVLHGLGVAPAAAARYRRSSDAALAASLRSAAADGVQLGATTLLSGAFLAAVAGAAAVLALRGDLSVGELVVVVGLAQHLSQPVRLVGAALARLAASRASAARVAALLAEEHVAPAGGLAPSGSPALHVEGLRTGRLTGLDLDVRPGELVALVAEDPADAADLLDVLAGRVPPGEVGRAVRLDGAAWADLDASAVREVVHVEPHATSLFEGTLATNLDVAPARPRSGGPTLAQALAAAGADEVVGLDPRGLDRPLLDRGAGLSGGQRQRLGLARALLADPPLLVLHEPTTAVDAVTEQTVARGLRALRHDAADPTAAPRSTLVVTAGPALLAVADRVVLVRGGRAAGTGAHADLVLADQHYRAAVLG</sequence>
<dbReference type="GO" id="GO:0005886">
    <property type="term" value="C:plasma membrane"/>
    <property type="evidence" value="ECO:0007669"/>
    <property type="project" value="UniProtKB-SubCell"/>
</dbReference>
<reference evidence="8 9" key="1">
    <citation type="submission" date="2020-05" db="EMBL/GenBank/DDBJ databases">
        <title>MicrobeNet Type strains.</title>
        <authorList>
            <person name="Nicholson A.C."/>
        </authorList>
    </citation>
    <scope>NUCLEOTIDE SEQUENCE [LARGE SCALE GENOMIC DNA]</scope>
    <source>
        <strain evidence="8 9">JCM 14547</strain>
    </source>
</reference>
<dbReference type="InterPro" id="IPR003439">
    <property type="entry name" value="ABC_transporter-like_ATP-bd"/>
</dbReference>
<dbReference type="InterPro" id="IPR036640">
    <property type="entry name" value="ABC1_TM_sf"/>
</dbReference>
<dbReference type="PROSITE" id="PS50929">
    <property type="entry name" value="ABC_TM1F"/>
    <property type="match status" value="1"/>
</dbReference>
<gene>
    <name evidence="8" type="ORF">HLB09_02375</name>
</gene>
<keyword evidence="3 5" id="KW-1133">Transmembrane helix</keyword>
<feature type="domain" description="ABC transporter" evidence="6">
    <location>
        <begin position="327"/>
        <end position="586"/>
    </location>
</feature>
<evidence type="ECO:0000313" key="9">
    <source>
        <dbReference type="Proteomes" id="UP000555552"/>
    </source>
</evidence>
<dbReference type="AlphaFoldDB" id="A0A849BFU6"/>
<dbReference type="InterPro" id="IPR027417">
    <property type="entry name" value="P-loop_NTPase"/>
</dbReference>
<feature type="transmembrane region" description="Helical" evidence="5">
    <location>
        <begin position="144"/>
        <end position="166"/>
    </location>
</feature>
<feature type="transmembrane region" description="Helical" evidence="5">
    <location>
        <begin position="69"/>
        <end position="89"/>
    </location>
</feature>
<dbReference type="Pfam" id="PF00005">
    <property type="entry name" value="ABC_tran"/>
    <property type="match status" value="1"/>
</dbReference>
<feature type="transmembrane region" description="Helical" evidence="5">
    <location>
        <begin position="172"/>
        <end position="191"/>
    </location>
</feature>
<organism evidence="8 9">
    <name type="scientific">Pseudokineococcus marinus</name>
    <dbReference type="NCBI Taxonomy" id="351215"/>
    <lineage>
        <taxon>Bacteria</taxon>
        <taxon>Bacillati</taxon>
        <taxon>Actinomycetota</taxon>
        <taxon>Actinomycetes</taxon>
        <taxon>Kineosporiales</taxon>
        <taxon>Kineosporiaceae</taxon>
        <taxon>Pseudokineococcus</taxon>
    </lineage>
</organism>
<keyword evidence="8" id="KW-0547">Nucleotide-binding</keyword>
<feature type="transmembrane region" description="Helical" evidence="5">
    <location>
        <begin position="34"/>
        <end position="57"/>
    </location>
</feature>
<keyword evidence="8" id="KW-0067">ATP-binding</keyword>
<feature type="transmembrane region" description="Helical" evidence="5">
    <location>
        <begin position="257"/>
        <end position="280"/>
    </location>
</feature>
<evidence type="ECO:0000256" key="5">
    <source>
        <dbReference type="SAM" id="Phobius"/>
    </source>
</evidence>
<evidence type="ECO:0000259" key="6">
    <source>
        <dbReference type="PROSITE" id="PS50893"/>
    </source>
</evidence>
<dbReference type="SUPFAM" id="SSF90123">
    <property type="entry name" value="ABC transporter transmembrane region"/>
    <property type="match status" value="1"/>
</dbReference>
<keyword evidence="2 5" id="KW-0812">Transmembrane</keyword>
<evidence type="ECO:0000256" key="1">
    <source>
        <dbReference type="ARBA" id="ARBA00004651"/>
    </source>
</evidence>
<dbReference type="Gene3D" id="1.20.1560.10">
    <property type="entry name" value="ABC transporter type 1, transmembrane domain"/>
    <property type="match status" value="1"/>
</dbReference>
<dbReference type="PANTHER" id="PTHR43394:SF1">
    <property type="entry name" value="ATP-BINDING CASSETTE SUB-FAMILY B MEMBER 10, MITOCHONDRIAL"/>
    <property type="match status" value="1"/>
</dbReference>
<dbReference type="InterPro" id="IPR011527">
    <property type="entry name" value="ABC1_TM_dom"/>
</dbReference>
<dbReference type="Proteomes" id="UP000555552">
    <property type="component" value="Unassembled WGS sequence"/>
</dbReference>
<dbReference type="SUPFAM" id="SSF52540">
    <property type="entry name" value="P-loop containing nucleoside triphosphate hydrolases"/>
    <property type="match status" value="1"/>
</dbReference>
<keyword evidence="4 5" id="KW-0472">Membrane</keyword>